<gene>
    <name evidence="2" type="ORF">HMPREF9145_2633</name>
</gene>
<name>U2LFP2_9BACT</name>
<dbReference type="GeneID" id="78499330"/>
<sequence>METSFPGQHNPAQPGGTISSAKRGMTMEWSDEEDDSTLKTN</sequence>
<proteinExistence type="predicted"/>
<feature type="region of interest" description="Disordered" evidence="1">
    <location>
        <begin position="1"/>
        <end position="41"/>
    </location>
</feature>
<evidence type="ECO:0000256" key="1">
    <source>
        <dbReference type="SAM" id="MobiDB-lite"/>
    </source>
</evidence>
<dbReference type="AlphaFoldDB" id="U2LFP2"/>
<comment type="caution">
    <text evidence="2">The sequence shown here is derived from an EMBL/GenBank/DDBJ whole genome shotgun (WGS) entry which is preliminary data.</text>
</comment>
<evidence type="ECO:0000313" key="3">
    <source>
        <dbReference type="Proteomes" id="UP000017023"/>
    </source>
</evidence>
<dbReference type="PATRIC" id="fig|1395125.3.peg.1"/>
<protein>
    <submittedName>
        <fullName evidence="2">Uncharacterized protein</fullName>
    </submittedName>
</protein>
<accession>U2LFP2</accession>
<dbReference type="Proteomes" id="UP000017023">
    <property type="component" value="Unassembled WGS sequence"/>
</dbReference>
<feature type="compositionally biased region" description="Polar residues" evidence="1">
    <location>
        <begin position="1"/>
        <end position="20"/>
    </location>
</feature>
<evidence type="ECO:0000313" key="2">
    <source>
        <dbReference type="EMBL" id="ERK03091.1"/>
    </source>
</evidence>
<dbReference type="RefSeq" id="WP_021824322.1">
    <property type="nucleotide sequence ID" value="NZ_AWGW01000002.1"/>
</dbReference>
<reference evidence="2 3" key="1">
    <citation type="submission" date="2013-08" db="EMBL/GenBank/DDBJ databases">
        <authorList>
            <person name="Durkin A.S."/>
            <person name="Haft D.R."/>
            <person name="McCorrison J."/>
            <person name="Torralba M."/>
            <person name="Gillis M."/>
            <person name="Haft D.H."/>
            <person name="Methe B."/>
            <person name="Sutton G."/>
            <person name="Nelson K.E."/>
        </authorList>
    </citation>
    <scope>NUCLEOTIDE SEQUENCE [LARGE SCALE GENOMIC DNA]</scope>
    <source>
        <strain evidence="2 3">F0493</strain>
    </source>
</reference>
<organism evidence="2 3">
    <name type="scientific">Segatella salivae F0493</name>
    <dbReference type="NCBI Taxonomy" id="1395125"/>
    <lineage>
        <taxon>Bacteria</taxon>
        <taxon>Pseudomonadati</taxon>
        <taxon>Bacteroidota</taxon>
        <taxon>Bacteroidia</taxon>
        <taxon>Bacteroidales</taxon>
        <taxon>Prevotellaceae</taxon>
        <taxon>Segatella</taxon>
    </lineage>
</organism>
<dbReference type="EMBL" id="AWGW01000002">
    <property type="protein sequence ID" value="ERK03091.1"/>
    <property type="molecule type" value="Genomic_DNA"/>
</dbReference>